<feature type="region of interest" description="Disordered" evidence="6">
    <location>
        <begin position="1"/>
        <end position="39"/>
    </location>
</feature>
<dbReference type="PROSITE" id="PS00715">
    <property type="entry name" value="SIGMA70_1"/>
    <property type="match status" value="1"/>
</dbReference>
<dbReference type="PRINTS" id="PR00046">
    <property type="entry name" value="SIGMA70FCT"/>
</dbReference>
<accession>A0A0G2SWY0</accession>
<dbReference type="InterPro" id="IPR000943">
    <property type="entry name" value="RNA_pol_sigma70"/>
</dbReference>
<gene>
    <name evidence="8" type="primary">sig6</name>
</gene>
<dbReference type="InterPro" id="IPR014284">
    <property type="entry name" value="RNA_pol_sigma-70_dom"/>
</dbReference>
<dbReference type="GO" id="GO:0006352">
    <property type="term" value="P:DNA-templated transcription initiation"/>
    <property type="evidence" value="ECO:0007669"/>
    <property type="project" value="InterPro"/>
</dbReference>
<evidence type="ECO:0000256" key="4">
    <source>
        <dbReference type="ARBA" id="ARBA00023125"/>
    </source>
</evidence>
<feature type="compositionally biased region" description="Basic and acidic residues" evidence="6">
    <location>
        <begin position="71"/>
        <end position="83"/>
    </location>
</feature>
<dbReference type="Pfam" id="PF04542">
    <property type="entry name" value="Sigma70_r2"/>
    <property type="match status" value="1"/>
</dbReference>
<dbReference type="GO" id="GO:0003677">
    <property type="term" value="F:DNA binding"/>
    <property type="evidence" value="ECO:0007669"/>
    <property type="project" value="UniProtKB-KW"/>
</dbReference>
<protein>
    <submittedName>
        <fullName evidence="8">Sigma factor</fullName>
    </submittedName>
</protein>
<feature type="region of interest" description="Disordered" evidence="6">
    <location>
        <begin position="226"/>
        <end position="246"/>
    </location>
</feature>
<dbReference type="Pfam" id="PF04545">
    <property type="entry name" value="Sigma70_r4"/>
    <property type="match status" value="1"/>
</dbReference>
<dbReference type="InterPro" id="IPR007624">
    <property type="entry name" value="RNA_pol_sigma70_r3"/>
</dbReference>
<feature type="domain" description="RNA polymerase sigma-70" evidence="7">
    <location>
        <begin position="343"/>
        <end position="356"/>
    </location>
</feature>
<keyword evidence="5" id="KW-0804">Transcription</keyword>
<dbReference type="Gene3D" id="1.10.10.10">
    <property type="entry name" value="Winged helix-like DNA-binding domain superfamily/Winged helix DNA-binding domain"/>
    <property type="match status" value="2"/>
</dbReference>
<keyword evidence="2" id="KW-0805">Transcription regulation</keyword>
<evidence type="ECO:0000313" key="8">
    <source>
        <dbReference type="EMBL" id="AKC88764.1"/>
    </source>
</evidence>
<dbReference type="Gene3D" id="1.20.120.1810">
    <property type="match status" value="1"/>
</dbReference>
<dbReference type="AlphaFoldDB" id="A0A0G2SWY0"/>
<dbReference type="PANTHER" id="PTHR30603:SF45">
    <property type="entry name" value="RNA POLYMERASE SIGMA FACTOR SIGF, CHLOROPLASTIC"/>
    <property type="match status" value="1"/>
</dbReference>
<evidence type="ECO:0000256" key="1">
    <source>
        <dbReference type="ARBA" id="ARBA00007788"/>
    </source>
</evidence>
<name>A0A0G2SWY0_9ROSI</name>
<dbReference type="GO" id="GO:0016987">
    <property type="term" value="F:sigma factor activity"/>
    <property type="evidence" value="ECO:0007669"/>
    <property type="project" value="UniProtKB-KW"/>
</dbReference>
<dbReference type="InterPro" id="IPR013324">
    <property type="entry name" value="RNA_pol_sigma_r3/r4-like"/>
</dbReference>
<sequence length="554" mass="62764">MEAARSLIASPPSFPPRALPRSSASSPATAVTSMPTASVAQNFPTSVLLQEHRDENRPLLNIFKEDKTSQVTLDRRHMTTDTSDKEEDPGNSEQLVRDFQNQLLAWPGLCSLLPPSYRHENLSLSSTMQPTTIDTKLIDVESSIAISLAKKALLASKQAVMLNEYFETFNDDLNGSLSHSLESTSSIELPLDKGITVRSTRLQERRSKNRKVPKLKGVVNERNMSRRVKAKRKIKKSPGGNDPFKSLLSSNKTKVLTSKEELEVVAQVQDLMKLEEVKSRLEYQFGREPTLVEWAEGVGISPRALRSQVYSGNSSREKLICANLRLVVYVAKPYLTSGVSLQDLFQAGCIGLMTGVERFKPQAGCRFSTYAYWWIRQSVRKASYQRSWFILPDHIHALLAKVRKARALYGEEGNNNPTYEEIAERVNITVDKLKILLTRSREPISLEQTVWGTEGGVTYHEITEDTTIEGPERELMRMDINNLLIRTLNPREMQIIRLRYGIEGGRPYTLSEIGAKFGICKERVRQVLERSILKLQQWSDSEGFKLDAYREMVR</sequence>
<evidence type="ECO:0000256" key="5">
    <source>
        <dbReference type="ARBA" id="ARBA00023163"/>
    </source>
</evidence>
<feature type="compositionally biased region" description="Low complexity" evidence="6">
    <location>
        <begin position="19"/>
        <end position="39"/>
    </location>
</feature>
<evidence type="ECO:0000256" key="6">
    <source>
        <dbReference type="SAM" id="MobiDB-lite"/>
    </source>
</evidence>
<dbReference type="CDD" id="cd06171">
    <property type="entry name" value="Sigma70_r4"/>
    <property type="match status" value="1"/>
</dbReference>
<dbReference type="InterPro" id="IPR036388">
    <property type="entry name" value="WH-like_DNA-bd_sf"/>
</dbReference>
<keyword evidence="3" id="KW-0731">Sigma factor</keyword>
<dbReference type="InterPro" id="IPR050239">
    <property type="entry name" value="Sigma-70_RNA_pol_init_factors"/>
</dbReference>
<evidence type="ECO:0000256" key="3">
    <source>
        <dbReference type="ARBA" id="ARBA00023082"/>
    </source>
</evidence>
<dbReference type="NCBIfam" id="TIGR02937">
    <property type="entry name" value="sigma70-ECF"/>
    <property type="match status" value="1"/>
</dbReference>
<comment type="similarity">
    <text evidence="1">Belongs to the sigma-70 factor family.</text>
</comment>
<dbReference type="PANTHER" id="PTHR30603">
    <property type="entry name" value="RNA POLYMERASE SIGMA FACTOR RPO"/>
    <property type="match status" value="1"/>
</dbReference>
<keyword evidence="4" id="KW-0238">DNA-binding</keyword>
<proteinExistence type="evidence at transcript level"/>
<feature type="compositionally biased region" description="Basic residues" evidence="6">
    <location>
        <begin position="226"/>
        <end position="236"/>
    </location>
</feature>
<dbReference type="InterPro" id="IPR007627">
    <property type="entry name" value="RNA_pol_sigma70_r2"/>
</dbReference>
<dbReference type="GO" id="GO:0071482">
    <property type="term" value="P:cellular response to light stimulus"/>
    <property type="evidence" value="ECO:0007669"/>
    <property type="project" value="UniProtKB-ARBA"/>
</dbReference>
<dbReference type="SUPFAM" id="SSF88946">
    <property type="entry name" value="Sigma2 domain of RNA polymerase sigma factors"/>
    <property type="match status" value="1"/>
</dbReference>
<organism evidence="8">
    <name type="scientific">Erodium foetidum</name>
    <dbReference type="NCBI Taxonomy" id="337372"/>
    <lineage>
        <taxon>Eukaryota</taxon>
        <taxon>Viridiplantae</taxon>
        <taxon>Streptophyta</taxon>
        <taxon>Embryophyta</taxon>
        <taxon>Tracheophyta</taxon>
        <taxon>Spermatophyta</taxon>
        <taxon>Magnoliopsida</taxon>
        <taxon>eudicotyledons</taxon>
        <taxon>Gunneridae</taxon>
        <taxon>Pentapetalae</taxon>
        <taxon>rosids</taxon>
        <taxon>malvids</taxon>
        <taxon>Geraniales</taxon>
        <taxon>Geraniaceae</taxon>
        <taxon>Erodium</taxon>
    </lineage>
</organism>
<evidence type="ECO:0000259" key="7">
    <source>
        <dbReference type="PROSITE" id="PS00715"/>
    </source>
</evidence>
<dbReference type="InterPro" id="IPR013325">
    <property type="entry name" value="RNA_pol_sigma_r2"/>
</dbReference>
<dbReference type="Pfam" id="PF04539">
    <property type="entry name" value="Sigma70_r3"/>
    <property type="match status" value="1"/>
</dbReference>
<dbReference type="SUPFAM" id="SSF88659">
    <property type="entry name" value="Sigma3 and sigma4 domains of RNA polymerase sigma factors"/>
    <property type="match status" value="2"/>
</dbReference>
<reference evidence="8" key="1">
    <citation type="journal article" date="2015" name="Plant Cell">
        <title>Coordinated rates of evolution between interacting plastid and nuclear genes in Geraniaceae.</title>
        <authorList>
            <person name="Zhang J."/>
            <person name="Ruhlman T.A."/>
            <person name="Sabir J."/>
            <person name="Blazier J.C."/>
            <person name="Jansen R.K."/>
        </authorList>
    </citation>
    <scope>NUCLEOTIDE SEQUENCE</scope>
</reference>
<feature type="region of interest" description="Disordered" evidence="6">
    <location>
        <begin position="71"/>
        <end position="92"/>
    </location>
</feature>
<dbReference type="InterPro" id="IPR007630">
    <property type="entry name" value="RNA_pol_sigma70_r4"/>
</dbReference>
<evidence type="ECO:0000256" key="2">
    <source>
        <dbReference type="ARBA" id="ARBA00023015"/>
    </source>
</evidence>
<dbReference type="EMBL" id="KJ916995">
    <property type="protein sequence ID" value="AKC88764.1"/>
    <property type="molecule type" value="mRNA"/>
</dbReference>